<feature type="compositionally biased region" description="Basic residues" evidence="1">
    <location>
        <begin position="21"/>
        <end position="33"/>
    </location>
</feature>
<evidence type="ECO:0000313" key="3">
    <source>
        <dbReference type="Proteomes" id="UP000799771"/>
    </source>
</evidence>
<keyword evidence="3" id="KW-1185">Reference proteome</keyword>
<dbReference type="EMBL" id="ML977504">
    <property type="protein sequence ID" value="KAF2130479.1"/>
    <property type="molecule type" value="Genomic_DNA"/>
</dbReference>
<reference evidence="2" key="1">
    <citation type="journal article" date="2020" name="Stud. Mycol.">
        <title>101 Dothideomycetes genomes: a test case for predicting lifestyles and emergence of pathogens.</title>
        <authorList>
            <person name="Haridas S."/>
            <person name="Albert R."/>
            <person name="Binder M."/>
            <person name="Bloem J."/>
            <person name="Labutti K."/>
            <person name="Salamov A."/>
            <person name="Andreopoulos B."/>
            <person name="Baker S."/>
            <person name="Barry K."/>
            <person name="Bills G."/>
            <person name="Bluhm B."/>
            <person name="Cannon C."/>
            <person name="Castanera R."/>
            <person name="Culley D."/>
            <person name="Daum C."/>
            <person name="Ezra D."/>
            <person name="Gonzalez J."/>
            <person name="Henrissat B."/>
            <person name="Kuo A."/>
            <person name="Liang C."/>
            <person name="Lipzen A."/>
            <person name="Lutzoni F."/>
            <person name="Magnuson J."/>
            <person name="Mondo S."/>
            <person name="Nolan M."/>
            <person name="Ohm R."/>
            <person name="Pangilinan J."/>
            <person name="Park H.-J."/>
            <person name="Ramirez L."/>
            <person name="Alfaro M."/>
            <person name="Sun H."/>
            <person name="Tritt A."/>
            <person name="Yoshinaga Y."/>
            <person name="Zwiers L.-H."/>
            <person name="Turgeon B."/>
            <person name="Goodwin S."/>
            <person name="Spatafora J."/>
            <person name="Crous P."/>
            <person name="Grigoriev I."/>
        </authorList>
    </citation>
    <scope>NUCLEOTIDE SEQUENCE</scope>
    <source>
        <strain evidence="2">CBS 119687</strain>
    </source>
</reference>
<dbReference type="GeneID" id="54407064"/>
<feature type="compositionally biased region" description="Low complexity" evidence="1">
    <location>
        <begin position="63"/>
        <end position="79"/>
    </location>
</feature>
<evidence type="ECO:0000313" key="2">
    <source>
        <dbReference type="EMBL" id="KAF2130479.1"/>
    </source>
</evidence>
<feature type="region of interest" description="Disordered" evidence="1">
    <location>
        <begin position="1"/>
        <end position="87"/>
    </location>
</feature>
<sequence length="112" mass="12399">MLGHSTSDPCISYGRGGAGNMHRRSFIRSKIAKLGKQPSNDEITLSINPDDYYANSKSEPRRSSSVRSSKSSIRSSSTSGDHKLSSWRNLFRKETSLEEEEEEEVVANESGS</sequence>
<feature type="compositionally biased region" description="Polar residues" evidence="1">
    <location>
        <begin position="37"/>
        <end position="47"/>
    </location>
</feature>
<dbReference type="OrthoDB" id="3789572at2759"/>
<dbReference type="AlphaFoldDB" id="A0A6A6AF01"/>
<organism evidence="2 3">
    <name type="scientific">Dothidotthia symphoricarpi CBS 119687</name>
    <dbReference type="NCBI Taxonomy" id="1392245"/>
    <lineage>
        <taxon>Eukaryota</taxon>
        <taxon>Fungi</taxon>
        <taxon>Dikarya</taxon>
        <taxon>Ascomycota</taxon>
        <taxon>Pezizomycotina</taxon>
        <taxon>Dothideomycetes</taxon>
        <taxon>Pleosporomycetidae</taxon>
        <taxon>Pleosporales</taxon>
        <taxon>Dothidotthiaceae</taxon>
        <taxon>Dothidotthia</taxon>
    </lineage>
</organism>
<evidence type="ECO:0000256" key="1">
    <source>
        <dbReference type="SAM" id="MobiDB-lite"/>
    </source>
</evidence>
<proteinExistence type="predicted"/>
<gene>
    <name evidence="2" type="ORF">P153DRAFT_356240</name>
</gene>
<protein>
    <submittedName>
        <fullName evidence="2">Uncharacterized protein</fullName>
    </submittedName>
</protein>
<dbReference type="RefSeq" id="XP_033524866.1">
    <property type="nucleotide sequence ID" value="XM_033666632.1"/>
</dbReference>
<name>A0A6A6AF01_9PLEO</name>
<dbReference type="Proteomes" id="UP000799771">
    <property type="component" value="Unassembled WGS sequence"/>
</dbReference>
<accession>A0A6A6AF01</accession>